<gene>
    <name evidence="2" type="ORF">LMG29542_04786</name>
</gene>
<reference evidence="2 3" key="1">
    <citation type="submission" date="2020-04" db="EMBL/GenBank/DDBJ databases">
        <authorList>
            <person name="De Canck E."/>
        </authorList>
    </citation>
    <scope>NUCLEOTIDE SEQUENCE [LARGE SCALE GENOMIC DNA]</scope>
    <source>
        <strain evidence="2 3">LMG 29542</strain>
    </source>
</reference>
<protein>
    <recommendedName>
        <fullName evidence="4">KfrA N-terminal DNA-binding domain-containing protein</fullName>
    </recommendedName>
</protein>
<dbReference type="RefSeq" id="WP_175228904.1">
    <property type="nucleotide sequence ID" value="NZ_CADIKH010000023.1"/>
</dbReference>
<evidence type="ECO:0000313" key="3">
    <source>
        <dbReference type="Proteomes" id="UP000494363"/>
    </source>
</evidence>
<dbReference type="EMBL" id="CADIKH010000023">
    <property type="protein sequence ID" value="CAB3764125.1"/>
    <property type="molecule type" value="Genomic_DNA"/>
</dbReference>
<feature type="coiled-coil region" evidence="1">
    <location>
        <begin position="101"/>
        <end position="156"/>
    </location>
</feature>
<dbReference type="SUPFAM" id="SSF160059">
    <property type="entry name" value="PriA/YqbF domain"/>
    <property type="match status" value="1"/>
</dbReference>
<keyword evidence="3" id="KW-1185">Reference proteome</keyword>
<dbReference type="AlphaFoldDB" id="A0A6J5EGF6"/>
<dbReference type="Proteomes" id="UP000494363">
    <property type="component" value="Unassembled WGS sequence"/>
</dbReference>
<evidence type="ECO:0000256" key="1">
    <source>
        <dbReference type="SAM" id="Coils"/>
    </source>
</evidence>
<evidence type="ECO:0000313" key="2">
    <source>
        <dbReference type="EMBL" id="CAB3764125.1"/>
    </source>
</evidence>
<sequence>MSKHTHPAIHVAATRENFRRAGHVFGTQPKTIALGALHPDAHAAILADKSLVVVNTAVYLDEAETAALPHRDAPHVMHAAARLDSLPVSVDEDHAKRAMALADIEAELKQRSDALDEREANVEGAELALNERKAAVERAQADLETQRAAFDQERAAFDQERAAFEAARHVGAESVSQNGSKKR</sequence>
<name>A0A6J5EGF6_9BURK</name>
<evidence type="ECO:0008006" key="4">
    <source>
        <dbReference type="Google" id="ProtNLM"/>
    </source>
</evidence>
<keyword evidence="1" id="KW-0175">Coiled coil</keyword>
<proteinExistence type="predicted"/>
<accession>A0A6J5EGF6</accession>
<organism evidence="2 3">
    <name type="scientific">Paraburkholderia humisilvae</name>
    <dbReference type="NCBI Taxonomy" id="627669"/>
    <lineage>
        <taxon>Bacteria</taxon>
        <taxon>Pseudomonadati</taxon>
        <taxon>Pseudomonadota</taxon>
        <taxon>Betaproteobacteria</taxon>
        <taxon>Burkholderiales</taxon>
        <taxon>Burkholderiaceae</taxon>
        <taxon>Paraburkholderia</taxon>
    </lineage>
</organism>